<dbReference type="EMBL" id="CP045227">
    <property type="protein sequence ID" value="QFS50650.1"/>
    <property type="molecule type" value="Genomic_DNA"/>
</dbReference>
<accession>A0A5P8WDF9</accession>
<sequence>MTSSQSPHYSSEFGFLLTQVAGYESLSALHLEIDAIANNKLCGCATHNQH</sequence>
<name>A0A5P8WDF9_9NOSO</name>
<gene>
    <name evidence="1" type="ORF">GXM_08144</name>
</gene>
<dbReference type="KEGG" id="nsh:GXM_08144"/>
<keyword evidence="2" id="KW-1185">Reference proteome</keyword>
<proteinExistence type="predicted"/>
<organism evidence="1 2">
    <name type="scientific">Nostoc sphaeroides CCNUC1</name>
    <dbReference type="NCBI Taxonomy" id="2653204"/>
    <lineage>
        <taxon>Bacteria</taxon>
        <taxon>Bacillati</taxon>
        <taxon>Cyanobacteriota</taxon>
        <taxon>Cyanophyceae</taxon>
        <taxon>Nostocales</taxon>
        <taxon>Nostocaceae</taxon>
        <taxon>Nostoc</taxon>
    </lineage>
</organism>
<reference evidence="1 2" key="1">
    <citation type="submission" date="2019-10" db="EMBL/GenBank/DDBJ databases">
        <title>Genomic and transcriptomic insights into the perfect genentic adaptation of a filamentous nitrogen-fixing cyanobacterium to rice fields.</title>
        <authorList>
            <person name="Chen Z."/>
        </authorList>
    </citation>
    <scope>NUCLEOTIDE SEQUENCE [LARGE SCALE GENOMIC DNA]</scope>
    <source>
        <strain evidence="1">CCNUC1</strain>
    </source>
</reference>
<dbReference type="Proteomes" id="UP000326678">
    <property type="component" value="Chromosome Gxm2"/>
</dbReference>
<dbReference type="AlphaFoldDB" id="A0A5P8WDF9"/>
<dbReference type="RefSeq" id="WP_194198995.1">
    <property type="nucleotide sequence ID" value="NZ_CP045227.1"/>
</dbReference>
<protein>
    <submittedName>
        <fullName evidence="1">Uncharacterized protein</fullName>
    </submittedName>
</protein>
<evidence type="ECO:0000313" key="2">
    <source>
        <dbReference type="Proteomes" id="UP000326678"/>
    </source>
</evidence>
<evidence type="ECO:0000313" key="1">
    <source>
        <dbReference type="EMBL" id="QFS50650.1"/>
    </source>
</evidence>